<evidence type="ECO:0000256" key="1">
    <source>
        <dbReference type="SAM" id="MobiDB-lite"/>
    </source>
</evidence>
<evidence type="ECO:0000313" key="3">
    <source>
        <dbReference type="Proteomes" id="UP000192247"/>
    </source>
</evidence>
<dbReference type="AlphaFoldDB" id="A0A1V9XQS7"/>
<reference evidence="2 3" key="1">
    <citation type="journal article" date="2017" name="Gigascience">
        <title>Draft genome of the honey bee ectoparasitic mite, Tropilaelaps mercedesae, is shaped by the parasitic life history.</title>
        <authorList>
            <person name="Dong X."/>
            <person name="Armstrong S.D."/>
            <person name="Xia D."/>
            <person name="Makepeace B.L."/>
            <person name="Darby A.C."/>
            <person name="Kadowaki T."/>
        </authorList>
    </citation>
    <scope>NUCLEOTIDE SEQUENCE [LARGE SCALE GENOMIC DNA]</scope>
    <source>
        <strain evidence="2">Wuxi-XJTLU</strain>
    </source>
</reference>
<evidence type="ECO:0000313" key="2">
    <source>
        <dbReference type="EMBL" id="OQR75850.1"/>
    </source>
</evidence>
<accession>A0A1V9XQS7</accession>
<gene>
    <name evidence="2" type="ORF">BIW11_03187</name>
</gene>
<sequence>MRKKHENWGCTQATWMTVRCASNRLNRLKAWVSSGTQPNSQPKQNSPHHTPSRSGSGFYQGLTRDISQGARPALFQRNRHRRGLKPRATNRYETAKSSSPLHGGQFALTASSIVATQFRVGLELIAFSPIPC</sequence>
<feature type="compositionally biased region" description="Polar residues" evidence="1">
    <location>
        <begin position="33"/>
        <end position="57"/>
    </location>
</feature>
<dbReference type="InParanoid" id="A0A1V9XQS7"/>
<proteinExistence type="predicted"/>
<organism evidence="2 3">
    <name type="scientific">Tropilaelaps mercedesae</name>
    <dbReference type="NCBI Taxonomy" id="418985"/>
    <lineage>
        <taxon>Eukaryota</taxon>
        <taxon>Metazoa</taxon>
        <taxon>Ecdysozoa</taxon>
        <taxon>Arthropoda</taxon>
        <taxon>Chelicerata</taxon>
        <taxon>Arachnida</taxon>
        <taxon>Acari</taxon>
        <taxon>Parasitiformes</taxon>
        <taxon>Mesostigmata</taxon>
        <taxon>Gamasina</taxon>
        <taxon>Dermanyssoidea</taxon>
        <taxon>Laelapidae</taxon>
        <taxon>Tropilaelaps</taxon>
    </lineage>
</organism>
<keyword evidence="3" id="KW-1185">Reference proteome</keyword>
<comment type="caution">
    <text evidence="2">The sequence shown here is derived from an EMBL/GenBank/DDBJ whole genome shotgun (WGS) entry which is preliminary data.</text>
</comment>
<name>A0A1V9XQS7_9ACAR</name>
<dbReference type="EMBL" id="MNPL01005691">
    <property type="protein sequence ID" value="OQR75850.1"/>
    <property type="molecule type" value="Genomic_DNA"/>
</dbReference>
<protein>
    <submittedName>
        <fullName evidence="2">Uncharacterized protein</fullName>
    </submittedName>
</protein>
<feature type="compositionally biased region" description="Polar residues" evidence="1">
    <location>
        <begin position="91"/>
        <end position="100"/>
    </location>
</feature>
<dbReference type="Proteomes" id="UP000192247">
    <property type="component" value="Unassembled WGS sequence"/>
</dbReference>
<feature type="region of interest" description="Disordered" evidence="1">
    <location>
        <begin position="32"/>
        <end position="101"/>
    </location>
</feature>